<proteinExistence type="predicted"/>
<evidence type="ECO:0000313" key="2">
    <source>
        <dbReference type="Proteomes" id="UP000183567"/>
    </source>
</evidence>
<dbReference type="AlphaFoldDB" id="A0A1J8Q871"/>
<comment type="caution">
    <text evidence="1">The sequence shown here is derived from an EMBL/GenBank/DDBJ whole genome shotgun (WGS) entry which is preliminary data.</text>
</comment>
<protein>
    <submittedName>
        <fullName evidence="1">Uncharacterized protein</fullName>
    </submittedName>
</protein>
<dbReference type="Proteomes" id="UP000183567">
    <property type="component" value="Unassembled WGS sequence"/>
</dbReference>
<evidence type="ECO:0000313" key="1">
    <source>
        <dbReference type="EMBL" id="OJA17870.1"/>
    </source>
</evidence>
<keyword evidence="2" id="KW-1185">Reference proteome</keyword>
<gene>
    <name evidence="1" type="ORF">AZE42_05909</name>
</gene>
<accession>A0A1J8Q871</accession>
<name>A0A1J8Q871_9AGAM</name>
<sequence>MAVMKAYNWPAPPVVHNPDLAMYLSMVCMGTDIALSDLLSVSDLLSPAEDVRVTF</sequence>
<organism evidence="1 2">
    <name type="scientific">Rhizopogon vesiculosus</name>
    <dbReference type="NCBI Taxonomy" id="180088"/>
    <lineage>
        <taxon>Eukaryota</taxon>
        <taxon>Fungi</taxon>
        <taxon>Dikarya</taxon>
        <taxon>Basidiomycota</taxon>
        <taxon>Agaricomycotina</taxon>
        <taxon>Agaricomycetes</taxon>
        <taxon>Agaricomycetidae</taxon>
        <taxon>Boletales</taxon>
        <taxon>Suillineae</taxon>
        <taxon>Rhizopogonaceae</taxon>
        <taxon>Rhizopogon</taxon>
    </lineage>
</organism>
<reference evidence="1 2" key="1">
    <citation type="submission" date="2016-03" db="EMBL/GenBank/DDBJ databases">
        <title>Comparative genomics of the ectomycorrhizal sister species Rhizopogon vinicolor and Rhizopogon vesiculosus (Basidiomycota: Boletales) reveals a divergence of the mating type B locus.</title>
        <authorList>
            <person name="Mujic A.B."/>
            <person name="Kuo A."/>
            <person name="Tritt A."/>
            <person name="Lipzen A."/>
            <person name="Chen C."/>
            <person name="Johnson J."/>
            <person name="Sharma A."/>
            <person name="Barry K."/>
            <person name="Grigoriev I.V."/>
            <person name="Spatafora J.W."/>
        </authorList>
    </citation>
    <scope>NUCLEOTIDE SEQUENCE [LARGE SCALE GENOMIC DNA]</scope>
    <source>
        <strain evidence="1 2">AM-OR11-056</strain>
    </source>
</reference>
<dbReference type="EMBL" id="LVVM01001796">
    <property type="protein sequence ID" value="OJA17870.1"/>
    <property type="molecule type" value="Genomic_DNA"/>
</dbReference>